<dbReference type="FunFam" id="3.40.50.720:FF:000526">
    <property type="entry name" value="D-mandelate dehydrogenase, putative"/>
    <property type="match status" value="1"/>
</dbReference>
<accession>A0A5M3YZ01</accession>
<dbReference type="OrthoDB" id="9991913at2759"/>
<evidence type="ECO:0000313" key="7">
    <source>
        <dbReference type="Proteomes" id="UP000452235"/>
    </source>
</evidence>
<dbReference type="PANTHER" id="PTHR10996:SF281">
    <property type="entry name" value="D-ISOMER SPECIFIC 2-HYDROXYACID DEHYDROGENASE NAD-BINDING DOMAIN-CONTAINING PROTEIN-RELATED"/>
    <property type="match status" value="1"/>
</dbReference>
<feature type="domain" description="D-isomer specific 2-hydroxyacid dehydrogenase catalytic" evidence="4">
    <location>
        <begin position="350"/>
        <end position="617"/>
    </location>
</feature>
<keyword evidence="1" id="KW-0560">Oxidoreductase</keyword>
<name>A0A5M3YZ01_ASPTE</name>
<dbReference type="VEuPathDB" id="FungiDB:ATEG_08160"/>
<reference evidence="6 7" key="1">
    <citation type="submission" date="2020-01" db="EMBL/GenBank/DDBJ databases">
        <title>Aspergillus terreus IFO 6365 whole genome shotgun sequence.</title>
        <authorList>
            <person name="Kanamasa S."/>
            <person name="Takahashi H."/>
        </authorList>
    </citation>
    <scope>NUCLEOTIDE SEQUENCE [LARGE SCALE GENOMIC DNA]</scope>
    <source>
        <strain evidence="6 7">IFO 6365</strain>
    </source>
</reference>
<organism evidence="6 7">
    <name type="scientific">Aspergillus terreus</name>
    <dbReference type="NCBI Taxonomy" id="33178"/>
    <lineage>
        <taxon>Eukaryota</taxon>
        <taxon>Fungi</taxon>
        <taxon>Dikarya</taxon>
        <taxon>Ascomycota</taxon>
        <taxon>Pezizomycotina</taxon>
        <taxon>Eurotiomycetes</taxon>
        <taxon>Eurotiomycetidae</taxon>
        <taxon>Eurotiales</taxon>
        <taxon>Aspergillaceae</taxon>
        <taxon>Aspergillus</taxon>
        <taxon>Aspergillus subgen. Circumdati</taxon>
    </lineage>
</organism>
<dbReference type="SUPFAM" id="SSF51735">
    <property type="entry name" value="NAD(P)-binding Rossmann-fold domains"/>
    <property type="match status" value="1"/>
</dbReference>
<gene>
    <name evidence="6" type="ORF">ATEIFO6365_0001027600</name>
</gene>
<dbReference type="GO" id="GO:0005829">
    <property type="term" value="C:cytosol"/>
    <property type="evidence" value="ECO:0007669"/>
    <property type="project" value="TreeGrafter"/>
</dbReference>
<evidence type="ECO:0000256" key="2">
    <source>
        <dbReference type="SAM" id="MobiDB-lite"/>
    </source>
</evidence>
<keyword evidence="3" id="KW-0812">Transmembrane</keyword>
<dbReference type="Gene3D" id="3.40.50.720">
    <property type="entry name" value="NAD(P)-binding Rossmann-like Domain"/>
    <property type="match status" value="2"/>
</dbReference>
<dbReference type="InterPro" id="IPR006139">
    <property type="entry name" value="D-isomer_2_OHA_DH_cat_dom"/>
</dbReference>
<dbReference type="VEuPathDB" id="FungiDB:ATEG_08159"/>
<keyword evidence="3" id="KW-1133">Transmembrane helix</keyword>
<dbReference type="SUPFAM" id="SSF52283">
    <property type="entry name" value="Formate/glycerate dehydrogenase catalytic domain-like"/>
    <property type="match status" value="1"/>
</dbReference>
<keyword evidence="3" id="KW-0472">Membrane</keyword>
<dbReference type="Pfam" id="PF00389">
    <property type="entry name" value="2-Hacid_dh"/>
    <property type="match status" value="1"/>
</dbReference>
<dbReference type="PROSITE" id="PS00065">
    <property type="entry name" value="D_2_HYDROXYACID_DH_1"/>
    <property type="match status" value="1"/>
</dbReference>
<dbReference type="AlphaFoldDB" id="A0A5M3YZ01"/>
<dbReference type="Proteomes" id="UP000452235">
    <property type="component" value="Unassembled WGS sequence"/>
</dbReference>
<evidence type="ECO:0000256" key="3">
    <source>
        <dbReference type="SAM" id="Phobius"/>
    </source>
</evidence>
<evidence type="ECO:0000259" key="5">
    <source>
        <dbReference type="Pfam" id="PF02826"/>
    </source>
</evidence>
<dbReference type="PANTHER" id="PTHR10996">
    <property type="entry name" value="2-HYDROXYACID DEHYDROGENASE-RELATED"/>
    <property type="match status" value="1"/>
</dbReference>
<dbReference type="InterPro" id="IPR029753">
    <property type="entry name" value="D-isomer_DH_CS"/>
</dbReference>
<keyword evidence="7" id="KW-1185">Reference proteome</keyword>
<proteinExistence type="predicted"/>
<feature type="domain" description="D-isomer specific 2-hydroxyacid dehydrogenase NAD-binding" evidence="5">
    <location>
        <begin position="404"/>
        <end position="585"/>
    </location>
</feature>
<evidence type="ECO:0000313" key="6">
    <source>
        <dbReference type="EMBL" id="GFF12053.1"/>
    </source>
</evidence>
<dbReference type="PROSITE" id="PS00671">
    <property type="entry name" value="D_2_HYDROXYACID_DH_3"/>
    <property type="match status" value="1"/>
</dbReference>
<dbReference type="GO" id="GO:0051287">
    <property type="term" value="F:NAD binding"/>
    <property type="evidence" value="ECO:0007669"/>
    <property type="project" value="InterPro"/>
</dbReference>
<dbReference type="InterPro" id="IPR036291">
    <property type="entry name" value="NAD(P)-bd_dom_sf"/>
</dbReference>
<feature type="compositionally biased region" description="Polar residues" evidence="2">
    <location>
        <begin position="112"/>
        <end position="122"/>
    </location>
</feature>
<dbReference type="GO" id="GO:0016618">
    <property type="term" value="F:hydroxypyruvate reductase [NAD(P)H] activity"/>
    <property type="evidence" value="ECO:0007669"/>
    <property type="project" value="TreeGrafter"/>
</dbReference>
<dbReference type="InterPro" id="IPR029752">
    <property type="entry name" value="D-isomer_DH_CS1"/>
</dbReference>
<dbReference type="Pfam" id="PF02826">
    <property type="entry name" value="2-Hacid_dh_C"/>
    <property type="match status" value="1"/>
</dbReference>
<sequence>MGDSYKEAVVHEAPEVIHVQPGLQPVQLGHDAASHANLAPVEPRSRRRRVIVLVGAGVVMVVVALAVGLGVGLTRFSSSNSSSAESNTSSPSISSSGSTTTPAGTPVVTSTRSGTSNASPTATSVYYKKDEYSCPSANNTEIQHVGNSANSRYYIFCDADIHATNKKTLSSTVQSSFADCLGLCNSMNEYQDRADVALTWNFEGTGQQDPGTCWCVTGSSKRVISNPGNMVAVLVSEDVVVDLLFALQLVKGPEDQMYMRDVYRAVNCDALERIYVHSMAQKYRVLHLGDNIKYNHDVYQRFASEFELIQPTAAERERDEFKRALQERRWGDFHAIFRPFWNTGGEMGRWDAELIPLLPSSVRIMASAGAGYDWADVDIFAQHGIVYCNGAAASSESVADMTLFLILAVFRNLAWSHQAAHSQNPQAFADAHKHSPLTARNPRNHTLGIIGLGQIGSTIARKASAAFGMQILYHDLVRKSPEQEAAVGARYFPELAGMLAASDCVVVATPFAGQTLLTADRLRQFKHGARLINIARGSLVDEDALVQALDEGWVSAAGLDVHAAEPYVHPRLARHARVMMMSHNAGGTVDTHVGFERLAMENIEGFLLRGKALTPVNLHLMRGEARL</sequence>
<protein>
    <submittedName>
        <fullName evidence="6">D-mandelate dehydrogenase</fullName>
    </submittedName>
</protein>
<dbReference type="InterPro" id="IPR006140">
    <property type="entry name" value="D-isomer_DH_NAD-bd"/>
</dbReference>
<dbReference type="GO" id="GO:0030267">
    <property type="term" value="F:glyoxylate reductase (NADPH) activity"/>
    <property type="evidence" value="ECO:0007669"/>
    <property type="project" value="TreeGrafter"/>
</dbReference>
<dbReference type="InterPro" id="IPR050223">
    <property type="entry name" value="D-isomer_2-hydroxyacid_DH"/>
</dbReference>
<feature type="transmembrane region" description="Helical" evidence="3">
    <location>
        <begin position="50"/>
        <end position="73"/>
    </location>
</feature>
<dbReference type="CDD" id="cd12168">
    <property type="entry name" value="Mand_dh_like"/>
    <property type="match status" value="1"/>
</dbReference>
<evidence type="ECO:0000256" key="1">
    <source>
        <dbReference type="ARBA" id="ARBA00023002"/>
    </source>
</evidence>
<evidence type="ECO:0000259" key="4">
    <source>
        <dbReference type="Pfam" id="PF00389"/>
    </source>
</evidence>
<feature type="region of interest" description="Disordered" evidence="2">
    <location>
        <begin position="77"/>
        <end position="122"/>
    </location>
</feature>
<dbReference type="EMBL" id="BLJY01000001">
    <property type="protein sequence ID" value="GFF12053.1"/>
    <property type="molecule type" value="Genomic_DNA"/>
</dbReference>
<comment type="caution">
    <text evidence="6">The sequence shown here is derived from an EMBL/GenBank/DDBJ whole genome shotgun (WGS) entry which is preliminary data.</text>
</comment>
<feature type="compositionally biased region" description="Low complexity" evidence="2">
    <location>
        <begin position="77"/>
        <end position="111"/>
    </location>
</feature>